<dbReference type="EMBL" id="CP006850">
    <property type="protein sequence ID" value="AHH16193.1"/>
    <property type="molecule type" value="Genomic_DNA"/>
</dbReference>
<evidence type="ECO:0000259" key="12">
    <source>
        <dbReference type="Pfam" id="PF03007"/>
    </source>
</evidence>
<keyword evidence="5 11" id="KW-0444">Lipid biosynthesis</keyword>
<evidence type="ECO:0000256" key="5">
    <source>
        <dbReference type="ARBA" id="ARBA00022516"/>
    </source>
</evidence>
<evidence type="ECO:0000256" key="9">
    <source>
        <dbReference type="ARBA" id="ARBA00023315"/>
    </source>
</evidence>
<keyword evidence="15" id="KW-1185">Reference proteome</keyword>
<dbReference type="PANTHER" id="PTHR31650:SF1">
    <property type="entry name" value="WAX ESTER SYNTHASE_DIACYLGLYCEROL ACYLTRANSFERASE 4-RELATED"/>
    <property type="match status" value="1"/>
</dbReference>
<reference evidence="14 15" key="1">
    <citation type="journal article" date="2014" name="Appl. Environ. Microbiol.">
        <title>Insights into the Microbial Degradation of Rubber and Gutta-Percha by Analysis of the Complete Genome of Nocardia nova SH22a.</title>
        <authorList>
            <person name="Luo Q."/>
            <person name="Hiessl S."/>
            <person name="Poehlein A."/>
            <person name="Daniel R."/>
            <person name="Steinbuchel A."/>
        </authorList>
    </citation>
    <scope>NUCLEOTIDE SEQUENCE [LARGE SCALE GENOMIC DNA]</scope>
    <source>
        <strain evidence="14">SH22a</strain>
    </source>
</reference>
<evidence type="ECO:0000256" key="7">
    <source>
        <dbReference type="ARBA" id="ARBA00022798"/>
    </source>
</evidence>
<dbReference type="GO" id="GO:0001666">
    <property type="term" value="P:response to hypoxia"/>
    <property type="evidence" value="ECO:0007669"/>
    <property type="project" value="TreeGrafter"/>
</dbReference>
<dbReference type="PANTHER" id="PTHR31650">
    <property type="entry name" value="O-ACYLTRANSFERASE (WSD1-LIKE) FAMILY PROTEIN"/>
    <property type="match status" value="1"/>
</dbReference>
<dbReference type="Pfam" id="PF06974">
    <property type="entry name" value="WS_DGAT_C"/>
    <property type="match status" value="1"/>
</dbReference>
<dbReference type="KEGG" id="nno:NONO_c13900"/>
<evidence type="ECO:0000259" key="13">
    <source>
        <dbReference type="Pfam" id="PF06974"/>
    </source>
</evidence>
<dbReference type="GO" id="GO:0006071">
    <property type="term" value="P:glycerol metabolic process"/>
    <property type="evidence" value="ECO:0007669"/>
    <property type="project" value="UniProtKB-KW"/>
</dbReference>
<dbReference type="RefSeq" id="WP_025347713.1">
    <property type="nucleotide sequence ID" value="NZ_CP006850.1"/>
</dbReference>
<keyword evidence="8 11" id="KW-0443">Lipid metabolism</keyword>
<dbReference type="AlphaFoldDB" id="W5TB32"/>
<evidence type="ECO:0000256" key="10">
    <source>
        <dbReference type="ARBA" id="ARBA00048109"/>
    </source>
</evidence>
<comment type="similarity">
    <text evidence="3 11">Belongs to the long-chain O-acyltransferase family.</text>
</comment>
<evidence type="ECO:0000256" key="2">
    <source>
        <dbReference type="ARBA" id="ARBA00005189"/>
    </source>
</evidence>
<dbReference type="GO" id="GO:0019432">
    <property type="term" value="P:triglyceride biosynthetic process"/>
    <property type="evidence" value="ECO:0007669"/>
    <property type="project" value="UniProtKB-UniPathway"/>
</dbReference>
<comment type="pathway">
    <text evidence="1 11">Glycerolipid metabolism; triacylglycerol biosynthesis.</text>
</comment>
<keyword evidence="7 11" id="KW-0319">Glycerol metabolism</keyword>
<dbReference type="GO" id="GO:0051701">
    <property type="term" value="P:biological process involved in interaction with host"/>
    <property type="evidence" value="ECO:0007669"/>
    <property type="project" value="TreeGrafter"/>
</dbReference>
<dbReference type="Proteomes" id="UP000019150">
    <property type="component" value="Chromosome"/>
</dbReference>
<evidence type="ECO:0000256" key="8">
    <source>
        <dbReference type="ARBA" id="ARBA00023098"/>
    </source>
</evidence>
<dbReference type="NCBIfam" id="TIGR02946">
    <property type="entry name" value="acyl_WS_DGAT"/>
    <property type="match status" value="1"/>
</dbReference>
<dbReference type="InterPro" id="IPR045034">
    <property type="entry name" value="O-acyltransferase_WSD1-like"/>
</dbReference>
<dbReference type="GO" id="GO:0004144">
    <property type="term" value="F:diacylglycerol O-acyltransferase activity"/>
    <property type="evidence" value="ECO:0007669"/>
    <property type="project" value="UniProtKB-EC"/>
</dbReference>
<name>W5TB32_9NOCA</name>
<evidence type="ECO:0000256" key="3">
    <source>
        <dbReference type="ARBA" id="ARBA00009587"/>
    </source>
</evidence>
<dbReference type="InterPro" id="IPR004255">
    <property type="entry name" value="O-acyltransferase_WSD1_N"/>
</dbReference>
<comment type="pathway">
    <text evidence="2">Lipid metabolism.</text>
</comment>
<evidence type="ECO:0000256" key="6">
    <source>
        <dbReference type="ARBA" id="ARBA00022679"/>
    </source>
</evidence>
<keyword evidence="9 11" id="KW-0012">Acyltransferase</keyword>
<sequence length="488" mass="53346">MTKKSVHGAGGGARITAEQLAPRDAVFVYDEFDRHPSNIVAAYVFGGAGGPISRAQVRAWMRERLGCSPLFRRRLERLPGDLDLPYWVPDAEFDIDDHVTLAEASQSWPVVRNRMAEITGARMDLTRPPWELYVFDGVTGFPDTAAPVTIVVLKFHHSAGDGVATRELELKLFGVDGEYPPLPTVESGWSAPTAAARAAAVTPLRCARFVGGLVRTRAAADTVRARVAEDLLREPEPLRPATRFNRRITPAPIFDLVTVPLPEVRAAKDAFIERVTINDLLLTVVSGALTTYLTERGEAPPATLAAMVPISMRGIAQWDSANQLCQMSVDLHTDLDDPVARLRAIRGSAEREKQRYRDDAVIVREGRMQTAPAWLLRLAGWARSQRVFDEVDTVPLTNTTISNVPPVATRLEFLGAPVVSVFGVLPVMDGDGLRHLITSQGDQLVISVSSDAAMLPDPQHYGELLVRSLRELTAAIRAESLVPHADGD</sequence>
<dbReference type="GO" id="GO:0071731">
    <property type="term" value="P:response to nitric oxide"/>
    <property type="evidence" value="ECO:0007669"/>
    <property type="project" value="TreeGrafter"/>
</dbReference>
<evidence type="ECO:0000256" key="11">
    <source>
        <dbReference type="RuleBase" id="RU361241"/>
    </source>
</evidence>
<evidence type="ECO:0000256" key="1">
    <source>
        <dbReference type="ARBA" id="ARBA00004771"/>
    </source>
</evidence>
<dbReference type="STRING" id="1415166.NONO_c13900"/>
<feature type="domain" description="O-acyltransferase WSD1 C-terminal" evidence="13">
    <location>
        <begin position="322"/>
        <end position="472"/>
    </location>
</feature>
<dbReference type="HOGENOM" id="CLU_024186_4_3_11"/>
<proteinExistence type="inferred from homology"/>
<accession>W5TB32</accession>
<dbReference type="GO" id="GO:0005886">
    <property type="term" value="C:plasma membrane"/>
    <property type="evidence" value="ECO:0007669"/>
    <property type="project" value="TreeGrafter"/>
</dbReference>
<dbReference type="Pfam" id="PF03007">
    <property type="entry name" value="WS_DGAT_cat"/>
    <property type="match status" value="1"/>
</dbReference>
<feature type="domain" description="O-acyltransferase WSD1-like N-terminal" evidence="12">
    <location>
        <begin position="20"/>
        <end position="280"/>
    </location>
</feature>
<protein>
    <recommendedName>
        <fullName evidence="4 11">Diacylglycerol O-acyltransferase</fullName>
        <ecNumber evidence="4 11">2.3.1.20</ecNumber>
    </recommendedName>
</protein>
<dbReference type="eggNOG" id="COG1020">
    <property type="taxonomic scope" value="Bacteria"/>
</dbReference>
<evidence type="ECO:0000256" key="4">
    <source>
        <dbReference type="ARBA" id="ARBA00013244"/>
    </source>
</evidence>
<keyword evidence="6 11" id="KW-0808">Transferase</keyword>
<dbReference type="InterPro" id="IPR014292">
    <property type="entry name" value="Acyl_transf_WS/DGAT"/>
</dbReference>
<evidence type="ECO:0000313" key="15">
    <source>
        <dbReference type="Proteomes" id="UP000019150"/>
    </source>
</evidence>
<gene>
    <name evidence="14" type="ORF">NONO_c13900</name>
</gene>
<dbReference type="EC" id="2.3.1.20" evidence="4 11"/>
<dbReference type="PATRIC" id="fig|1415166.3.peg.1412"/>
<organism evidence="14 15">
    <name type="scientific">Nocardia nova SH22a</name>
    <dbReference type="NCBI Taxonomy" id="1415166"/>
    <lineage>
        <taxon>Bacteria</taxon>
        <taxon>Bacillati</taxon>
        <taxon>Actinomycetota</taxon>
        <taxon>Actinomycetes</taxon>
        <taxon>Mycobacteriales</taxon>
        <taxon>Nocardiaceae</taxon>
        <taxon>Nocardia</taxon>
    </lineage>
</organism>
<dbReference type="OrthoDB" id="4506402at2"/>
<dbReference type="UniPathway" id="UPA00282"/>
<comment type="catalytic activity">
    <reaction evidence="10 11">
        <text>an acyl-CoA + a 1,2-diacyl-sn-glycerol = a triacyl-sn-glycerol + CoA</text>
        <dbReference type="Rhea" id="RHEA:10868"/>
        <dbReference type="ChEBI" id="CHEBI:17815"/>
        <dbReference type="ChEBI" id="CHEBI:57287"/>
        <dbReference type="ChEBI" id="CHEBI:58342"/>
        <dbReference type="ChEBI" id="CHEBI:64615"/>
        <dbReference type="EC" id="2.3.1.20"/>
    </reaction>
</comment>
<dbReference type="InterPro" id="IPR009721">
    <property type="entry name" value="O-acyltransferase_WSD1_C"/>
</dbReference>
<evidence type="ECO:0000313" key="14">
    <source>
        <dbReference type="EMBL" id="AHH16193.1"/>
    </source>
</evidence>